<keyword evidence="1" id="KW-0812">Transmembrane</keyword>
<dbReference type="EMBL" id="JAIWJX010000002">
    <property type="protein sequence ID" value="MCK6256417.1"/>
    <property type="molecule type" value="Genomic_DNA"/>
</dbReference>
<feature type="transmembrane region" description="Helical" evidence="1">
    <location>
        <begin position="72"/>
        <end position="95"/>
    </location>
</feature>
<gene>
    <name evidence="2" type="ORF">LCY76_07395</name>
</gene>
<keyword evidence="1" id="KW-0472">Membrane</keyword>
<evidence type="ECO:0000313" key="3">
    <source>
        <dbReference type="Proteomes" id="UP001139011"/>
    </source>
</evidence>
<dbReference type="Proteomes" id="UP001139011">
    <property type="component" value="Unassembled WGS sequence"/>
</dbReference>
<dbReference type="Pfam" id="PF17247">
    <property type="entry name" value="DUF5316"/>
    <property type="match status" value="1"/>
</dbReference>
<dbReference type="AlphaFoldDB" id="A0A9X1X907"/>
<proteinExistence type="predicted"/>
<accession>A0A9X1X907</accession>
<evidence type="ECO:0000256" key="1">
    <source>
        <dbReference type="SAM" id="Phobius"/>
    </source>
</evidence>
<dbReference type="InterPro" id="IPR035167">
    <property type="entry name" value="DUF5316"/>
</dbReference>
<name>A0A9X1X907_9BACL</name>
<protein>
    <submittedName>
        <fullName evidence="2">DUF5316 domain-containing protein</fullName>
    </submittedName>
</protein>
<evidence type="ECO:0000313" key="2">
    <source>
        <dbReference type="EMBL" id="MCK6256417.1"/>
    </source>
</evidence>
<dbReference type="RefSeq" id="WP_248252096.1">
    <property type="nucleotide sequence ID" value="NZ_JAIWJX010000002.1"/>
</dbReference>
<sequence length="99" mass="10942">MKSFFIAGLIVGAAVLLSAFILNDWSLLLNVSGSIGLVSLLAAGLFTGAFIDGDRFRANYFSETKENRQDRIRYSTLLLLFALPNLIVAVSYYVVQNYL</sequence>
<comment type="caution">
    <text evidence="2">The sequence shown here is derived from an EMBL/GenBank/DDBJ whole genome shotgun (WGS) entry which is preliminary data.</text>
</comment>
<keyword evidence="1" id="KW-1133">Transmembrane helix</keyword>
<keyword evidence="3" id="KW-1185">Reference proteome</keyword>
<feature type="transmembrane region" description="Helical" evidence="1">
    <location>
        <begin position="29"/>
        <end position="51"/>
    </location>
</feature>
<reference evidence="2" key="1">
    <citation type="submission" date="2021-09" db="EMBL/GenBank/DDBJ databases">
        <title>Genome analysis of Fictibacillus sp. KIGAM418 isolated from marine sediment.</title>
        <authorList>
            <person name="Seo M.-J."/>
            <person name="Cho E.-S."/>
            <person name="Hwang C.Y."/>
        </authorList>
    </citation>
    <scope>NUCLEOTIDE SEQUENCE</scope>
    <source>
        <strain evidence="2">KIGAM418</strain>
    </source>
</reference>
<organism evidence="2 3">
    <name type="scientific">Fictibacillus marinisediminis</name>
    <dbReference type="NCBI Taxonomy" id="2878389"/>
    <lineage>
        <taxon>Bacteria</taxon>
        <taxon>Bacillati</taxon>
        <taxon>Bacillota</taxon>
        <taxon>Bacilli</taxon>
        <taxon>Bacillales</taxon>
        <taxon>Fictibacillaceae</taxon>
        <taxon>Fictibacillus</taxon>
    </lineage>
</organism>